<proteinExistence type="predicted"/>
<dbReference type="AlphaFoldDB" id="A0A9D3Y2M8"/>
<reference evidence="2" key="1">
    <citation type="journal article" date="2019" name="bioRxiv">
        <title>The Genome of the Zebra Mussel, Dreissena polymorpha: A Resource for Invasive Species Research.</title>
        <authorList>
            <person name="McCartney M.A."/>
            <person name="Auch B."/>
            <person name="Kono T."/>
            <person name="Mallez S."/>
            <person name="Zhang Y."/>
            <person name="Obille A."/>
            <person name="Becker A."/>
            <person name="Abrahante J.E."/>
            <person name="Garbe J."/>
            <person name="Badalamenti J.P."/>
            <person name="Herman A."/>
            <person name="Mangelson H."/>
            <person name="Liachko I."/>
            <person name="Sullivan S."/>
            <person name="Sone E.D."/>
            <person name="Koren S."/>
            <person name="Silverstein K.A.T."/>
            <person name="Beckman K.B."/>
            <person name="Gohl D.M."/>
        </authorList>
    </citation>
    <scope>NUCLEOTIDE SEQUENCE</scope>
    <source>
        <strain evidence="2">Duluth1</strain>
        <tissue evidence="2">Whole animal</tissue>
    </source>
</reference>
<feature type="compositionally biased region" description="Basic residues" evidence="1">
    <location>
        <begin position="20"/>
        <end position="31"/>
    </location>
</feature>
<sequence length="60" mass="6669">METATAELQSSAATGSVRRIANRKHTKTRPSPKRERVPVTSKPNCIHCGKNNHVSQKCRL</sequence>
<feature type="region of interest" description="Disordered" evidence="1">
    <location>
        <begin position="1"/>
        <end position="42"/>
    </location>
</feature>
<dbReference type="EMBL" id="JAIWYP010000027">
    <property type="protein sequence ID" value="KAH3691964.1"/>
    <property type="molecule type" value="Genomic_DNA"/>
</dbReference>
<protein>
    <recommendedName>
        <fullName evidence="4">CCHC-type domain-containing protein</fullName>
    </recommendedName>
</protein>
<keyword evidence="3" id="KW-1185">Reference proteome</keyword>
<evidence type="ECO:0000313" key="2">
    <source>
        <dbReference type="EMBL" id="KAH3691964.1"/>
    </source>
</evidence>
<organism evidence="2 3">
    <name type="scientific">Dreissena polymorpha</name>
    <name type="common">Zebra mussel</name>
    <name type="synonym">Mytilus polymorpha</name>
    <dbReference type="NCBI Taxonomy" id="45954"/>
    <lineage>
        <taxon>Eukaryota</taxon>
        <taxon>Metazoa</taxon>
        <taxon>Spiralia</taxon>
        <taxon>Lophotrochozoa</taxon>
        <taxon>Mollusca</taxon>
        <taxon>Bivalvia</taxon>
        <taxon>Autobranchia</taxon>
        <taxon>Heteroconchia</taxon>
        <taxon>Euheterodonta</taxon>
        <taxon>Imparidentia</taxon>
        <taxon>Neoheterodontei</taxon>
        <taxon>Myida</taxon>
        <taxon>Dreissenoidea</taxon>
        <taxon>Dreissenidae</taxon>
        <taxon>Dreissena</taxon>
    </lineage>
</organism>
<dbReference type="Proteomes" id="UP000828390">
    <property type="component" value="Unassembled WGS sequence"/>
</dbReference>
<feature type="compositionally biased region" description="Polar residues" evidence="1">
    <location>
        <begin position="1"/>
        <end position="14"/>
    </location>
</feature>
<reference evidence="2" key="2">
    <citation type="submission" date="2020-11" db="EMBL/GenBank/DDBJ databases">
        <authorList>
            <person name="McCartney M.A."/>
            <person name="Auch B."/>
            <person name="Kono T."/>
            <person name="Mallez S."/>
            <person name="Becker A."/>
            <person name="Gohl D.M."/>
            <person name="Silverstein K.A.T."/>
            <person name="Koren S."/>
            <person name="Bechman K.B."/>
            <person name="Herman A."/>
            <person name="Abrahante J.E."/>
            <person name="Garbe J."/>
        </authorList>
    </citation>
    <scope>NUCLEOTIDE SEQUENCE</scope>
    <source>
        <strain evidence="2">Duluth1</strain>
        <tissue evidence="2">Whole animal</tissue>
    </source>
</reference>
<evidence type="ECO:0000256" key="1">
    <source>
        <dbReference type="SAM" id="MobiDB-lite"/>
    </source>
</evidence>
<accession>A0A9D3Y2M8</accession>
<name>A0A9D3Y2M8_DREPO</name>
<evidence type="ECO:0008006" key="4">
    <source>
        <dbReference type="Google" id="ProtNLM"/>
    </source>
</evidence>
<gene>
    <name evidence="2" type="ORF">DPMN_191379</name>
</gene>
<comment type="caution">
    <text evidence="2">The sequence shown here is derived from an EMBL/GenBank/DDBJ whole genome shotgun (WGS) entry which is preliminary data.</text>
</comment>
<evidence type="ECO:0000313" key="3">
    <source>
        <dbReference type="Proteomes" id="UP000828390"/>
    </source>
</evidence>